<dbReference type="STRING" id="168384.SAMN05660368_01926"/>
<evidence type="ECO:0000256" key="7">
    <source>
        <dbReference type="SAM" id="Phobius"/>
    </source>
</evidence>
<feature type="transmembrane region" description="Helical" evidence="7">
    <location>
        <begin position="431"/>
        <end position="454"/>
    </location>
</feature>
<evidence type="ECO:0000256" key="3">
    <source>
        <dbReference type="ARBA" id="ARBA00022692"/>
    </source>
</evidence>
<dbReference type="EMBL" id="ACCL02000017">
    <property type="protein sequence ID" value="EET59635.1"/>
    <property type="molecule type" value="Genomic_DNA"/>
</dbReference>
<dbReference type="Pfam" id="PF02687">
    <property type="entry name" value="FtsX"/>
    <property type="match status" value="2"/>
</dbReference>
<dbReference type="GO" id="GO:0005886">
    <property type="term" value="C:plasma membrane"/>
    <property type="evidence" value="ECO:0007669"/>
    <property type="project" value="UniProtKB-SubCell"/>
</dbReference>
<proteinExistence type="predicted"/>
<feature type="transmembrane region" description="Helical" evidence="7">
    <location>
        <begin position="533"/>
        <end position="554"/>
    </location>
</feature>
<evidence type="ECO:0000256" key="1">
    <source>
        <dbReference type="ARBA" id="ARBA00004651"/>
    </source>
</evidence>
<reference evidence="9" key="1">
    <citation type="submission" date="2009-07" db="EMBL/GenBank/DDBJ databases">
        <authorList>
            <person name="Weinstock G."/>
            <person name="Sodergren E."/>
            <person name="Clifton S."/>
            <person name="Fulton L."/>
            <person name="Fulton B."/>
            <person name="Courtney L."/>
            <person name="Fronick C."/>
            <person name="Harrison M."/>
            <person name="Strong C."/>
            <person name="Farmer C."/>
            <person name="Delahaunty K."/>
            <person name="Markovic C."/>
            <person name="Hall O."/>
            <person name="Minx P."/>
            <person name="Tomlinson C."/>
            <person name="Mitreva M."/>
            <person name="Nelson J."/>
            <person name="Hou S."/>
            <person name="Wollam A."/>
            <person name="Pepin K.H."/>
            <person name="Johnson M."/>
            <person name="Bhonagiri V."/>
            <person name="Nash W.E."/>
            <person name="Warren W."/>
            <person name="Chinwalla A."/>
            <person name="Mardis E.R."/>
            <person name="Wilson R.K."/>
        </authorList>
    </citation>
    <scope>NUCLEOTIDE SEQUENCE [LARGE SCALE GENOMIC DNA]</scope>
    <source>
        <strain evidence="9">DSM 14469</strain>
    </source>
</reference>
<protein>
    <submittedName>
        <fullName evidence="9">Efflux ABC transporter, permease protein</fullName>
    </submittedName>
</protein>
<dbReference type="PANTHER" id="PTHR30287:SF2">
    <property type="entry name" value="BLL1001 PROTEIN"/>
    <property type="match status" value="1"/>
</dbReference>
<comment type="caution">
    <text evidence="9">The sequence shown here is derived from an EMBL/GenBank/DDBJ whole genome shotgun (WGS) entry which is preliminary data.</text>
</comment>
<feature type="coiled-coil region" evidence="6">
    <location>
        <begin position="249"/>
        <end position="322"/>
    </location>
</feature>
<dbReference type="AlphaFoldDB" id="C6LID9"/>
<evidence type="ECO:0000259" key="8">
    <source>
        <dbReference type="Pfam" id="PF02687"/>
    </source>
</evidence>
<evidence type="ECO:0000313" key="10">
    <source>
        <dbReference type="Proteomes" id="UP000005561"/>
    </source>
</evidence>
<dbReference type="Gene3D" id="6.10.250.3150">
    <property type="match status" value="1"/>
</dbReference>
<evidence type="ECO:0000256" key="5">
    <source>
        <dbReference type="ARBA" id="ARBA00023136"/>
    </source>
</evidence>
<evidence type="ECO:0000256" key="6">
    <source>
        <dbReference type="SAM" id="Coils"/>
    </source>
</evidence>
<feature type="transmembrane region" description="Helical" evidence="7">
    <location>
        <begin position="913"/>
        <end position="936"/>
    </location>
</feature>
<evidence type="ECO:0000256" key="4">
    <source>
        <dbReference type="ARBA" id="ARBA00022989"/>
    </source>
</evidence>
<feature type="domain" description="ABC3 transporter permease C-terminal" evidence="8">
    <location>
        <begin position="437"/>
        <end position="555"/>
    </location>
</feature>
<feature type="transmembrane region" description="Helical" evidence="7">
    <location>
        <begin position="603"/>
        <end position="626"/>
    </location>
</feature>
<feature type="transmembrane region" description="Helical" evidence="7">
    <location>
        <begin position="876"/>
        <end position="901"/>
    </location>
</feature>
<feature type="transmembrane region" description="Helical" evidence="7">
    <location>
        <begin position="20"/>
        <end position="39"/>
    </location>
</feature>
<feature type="transmembrane region" description="Helical" evidence="7">
    <location>
        <begin position="823"/>
        <end position="847"/>
    </location>
</feature>
<gene>
    <name evidence="9" type="ORF">BRYFOR_08493</name>
</gene>
<dbReference type="InterPro" id="IPR038766">
    <property type="entry name" value="Membrane_comp_ABC_pdt"/>
</dbReference>
<evidence type="ECO:0000256" key="2">
    <source>
        <dbReference type="ARBA" id="ARBA00022475"/>
    </source>
</evidence>
<organism evidence="9 10">
    <name type="scientific">Marvinbryantia formatexigens DSM 14469</name>
    <dbReference type="NCBI Taxonomy" id="478749"/>
    <lineage>
        <taxon>Bacteria</taxon>
        <taxon>Bacillati</taxon>
        <taxon>Bacillota</taxon>
        <taxon>Clostridia</taxon>
        <taxon>Lachnospirales</taxon>
        <taxon>Lachnospiraceae</taxon>
        <taxon>Marvinbryantia</taxon>
    </lineage>
</organism>
<keyword evidence="5 7" id="KW-0472">Membrane</keyword>
<keyword evidence="2" id="KW-1003">Cell membrane</keyword>
<dbReference type="eggNOG" id="COG1196">
    <property type="taxonomic scope" value="Bacteria"/>
</dbReference>
<accession>C6LID9</accession>
<keyword evidence="4 7" id="KW-1133">Transmembrane helix</keyword>
<keyword evidence="10" id="KW-1185">Reference proteome</keyword>
<keyword evidence="6" id="KW-0175">Coiled coil</keyword>
<feature type="coiled-coil region" evidence="6">
    <location>
        <begin position="346"/>
        <end position="408"/>
    </location>
</feature>
<dbReference type="InterPro" id="IPR003838">
    <property type="entry name" value="ABC3_permease_C"/>
</dbReference>
<dbReference type="Proteomes" id="UP000005561">
    <property type="component" value="Unassembled WGS sequence"/>
</dbReference>
<dbReference type="eggNOG" id="COG0577">
    <property type="taxonomic scope" value="Bacteria"/>
</dbReference>
<feature type="domain" description="ABC3 transporter permease C-terminal" evidence="8">
    <location>
        <begin position="828"/>
        <end position="943"/>
    </location>
</feature>
<feature type="transmembrane region" description="Helical" evidence="7">
    <location>
        <begin position="491"/>
        <end position="513"/>
    </location>
</feature>
<sequence length="950" mass="104536">MVMKKTRRKHLMRTIRKNGVSFFAVGFIAAVSIAIFLGFQSTADAILKKANRYFTENRLETLEISCANGITQEDIEAVAGWDGVDAVEGGYSAMILMDGSDEKVTLQALSLCSEMNDPVVLEGELPAAENEAAIEEKFAEEKGLQVGDEFTVSHDGSLVSDTFHVTSIINDPRYSCANVIDSRGKSTEGLGAASYYIELSREAFDTSYYEDCFSAAYVQNDSLGEIYYFSDQYAQEEAAFAEKTEELGAERAELRYTSLREEADTAIADAQAEIADGQAEIDDGQSDIAEAENELADAEAEIADTEEELELALAEIEAQLTNLGISTDLDEALEQMEALGEAALPLKNAVTEYQDGVRQLEEAKTEFTASQEELADARLELADAQEKLADAQAELADAQEEAADIQMKDWIVADRHEIGDVRGVETLVEGIYGLSYSMSVIFLLVAIIVCHAAITRMIDEQRALIGAQKALGFQSGEILTHYMLYNTLSGLLGVLIGYAASVGIVEVIVLYIYAPEFLIGSIPFGFEWKSALVSAVICLIVFWAATYMACAKLVRLPATTLLRGEVPVQGKKRFFENWKCYKRMNLYSRTMIKNVLNDKGRMATTIMGVVGCISLLVICFSLKFAIADSSVWQFDKYFLYDNRLVFDSSTGSAEEFEKILDEEGISYTLVQDKLENFRVDGGNWENGRIVAVDDAEELKDFMVLEDIKTKEVVDVPQDGLLVSRRCAEEYGLEAGSTVEFMDSEGGIREFKIAGVMEHYLSYHLFGTSGSYFEETMGEATDACVFLLNGDIDGLYERVKDIDGFLSLKDNSEFTANSAVIDPVIGICLLLSAVMALLVLLNQIAMYINRKARELAVMRINGYTLKETKAYVYKDNIVLTILGLLLGSGFGLALAYVVIRAVETGAIHYVRTPNIPACLYACAVGAFFALIVNLIALRKVKQLNLTNVSSN</sequence>
<name>C6LID9_9FIRM</name>
<dbReference type="PANTHER" id="PTHR30287">
    <property type="entry name" value="MEMBRANE COMPONENT OF PREDICTED ABC SUPERFAMILY METABOLITE UPTAKE TRANSPORTER"/>
    <property type="match status" value="1"/>
</dbReference>
<comment type="subcellular location">
    <subcellularLocation>
        <location evidence="1">Cell membrane</location>
        <topology evidence="1">Multi-pass membrane protein</topology>
    </subcellularLocation>
</comment>
<evidence type="ECO:0000313" key="9">
    <source>
        <dbReference type="EMBL" id="EET59635.1"/>
    </source>
</evidence>
<keyword evidence="3 7" id="KW-0812">Transmembrane</keyword>
<dbReference type="OrthoDB" id="5137249at2"/>